<feature type="compositionally biased region" description="Polar residues" evidence="1">
    <location>
        <begin position="58"/>
        <end position="70"/>
    </location>
</feature>
<proteinExistence type="predicted"/>
<evidence type="ECO:0000313" key="3">
    <source>
        <dbReference type="Proteomes" id="UP001054945"/>
    </source>
</evidence>
<protein>
    <submittedName>
        <fullName evidence="2">Uncharacterized protein</fullName>
    </submittedName>
</protein>
<comment type="caution">
    <text evidence="2">The sequence shown here is derived from an EMBL/GenBank/DDBJ whole genome shotgun (WGS) entry which is preliminary data.</text>
</comment>
<evidence type="ECO:0000313" key="2">
    <source>
        <dbReference type="EMBL" id="GIY25281.1"/>
    </source>
</evidence>
<sequence>MNISDKSSNESIFSVESKNNNRKIMSLRAESQASHINRIRYAIEKRNKTQLNRYAYSLPNSPFNRSSSFATRKKNAEHSKNQAGKPEQNDVIVKHRVMTLNVSKVVYSSK</sequence>
<dbReference type="Proteomes" id="UP001054945">
    <property type="component" value="Unassembled WGS sequence"/>
</dbReference>
<evidence type="ECO:0000256" key="1">
    <source>
        <dbReference type="SAM" id="MobiDB-lite"/>
    </source>
</evidence>
<dbReference type="AlphaFoldDB" id="A0AAV4RWR0"/>
<keyword evidence="3" id="KW-1185">Reference proteome</keyword>
<organism evidence="2 3">
    <name type="scientific">Caerostris extrusa</name>
    <name type="common">Bark spider</name>
    <name type="synonym">Caerostris bankana</name>
    <dbReference type="NCBI Taxonomy" id="172846"/>
    <lineage>
        <taxon>Eukaryota</taxon>
        <taxon>Metazoa</taxon>
        <taxon>Ecdysozoa</taxon>
        <taxon>Arthropoda</taxon>
        <taxon>Chelicerata</taxon>
        <taxon>Arachnida</taxon>
        <taxon>Araneae</taxon>
        <taxon>Araneomorphae</taxon>
        <taxon>Entelegynae</taxon>
        <taxon>Araneoidea</taxon>
        <taxon>Araneidae</taxon>
        <taxon>Caerostris</taxon>
    </lineage>
</organism>
<feature type="region of interest" description="Disordered" evidence="1">
    <location>
        <begin position="56"/>
        <end position="90"/>
    </location>
</feature>
<name>A0AAV4RWR0_CAEEX</name>
<reference evidence="2 3" key="1">
    <citation type="submission" date="2021-06" db="EMBL/GenBank/DDBJ databases">
        <title>Caerostris extrusa draft genome.</title>
        <authorList>
            <person name="Kono N."/>
            <person name="Arakawa K."/>
        </authorList>
    </citation>
    <scope>NUCLEOTIDE SEQUENCE [LARGE SCALE GENOMIC DNA]</scope>
</reference>
<dbReference type="EMBL" id="BPLR01008511">
    <property type="protein sequence ID" value="GIY25281.1"/>
    <property type="molecule type" value="Genomic_DNA"/>
</dbReference>
<accession>A0AAV4RWR0</accession>
<gene>
    <name evidence="2" type="ORF">CEXT_303591</name>
</gene>